<sequence>MTLSTAEILVSSLGNGLIGGAIVLLGSKVAFLKKETWRGPRVIVCLTATIGAAFSWAMQLLDTIFRHRDQIQRQDSVLNMTYGLMILIFGYLGTLKRFAAWSRINQTTLAISEFQVIGLWLSWTLIALAMIQCLVFPLVSVLSDRPLSLILVSLTILSDLVVWFILMLGGQRIGIRSITKILEITSTCVLMMYLVLNATQEVLISPMYAIYLSCGLLALIVIVECAHPGAFPQYTTSTASVPVASKNTQQCEKLTRQATYLSLHFDSSSFSDFASNVFKEARQTAKLEMPEPAVGGTPVTIGFIQASDEDGLVLKNQSSGSGRSPLGDSSFQHRQSRDAHMEPETAPMIPHPARTPSNSRVAPDVRDGSGSIYHSCMGPVDDIQEDLTPRREGPSSASCETASEMHIKINPTSTPSLMYAEDPFAHLPRALY</sequence>
<feature type="region of interest" description="Disordered" evidence="1">
    <location>
        <begin position="313"/>
        <end position="361"/>
    </location>
</feature>
<feature type="transmembrane region" description="Helical" evidence="2">
    <location>
        <begin position="116"/>
        <end position="141"/>
    </location>
</feature>
<feature type="compositionally biased region" description="Polar residues" evidence="1">
    <location>
        <begin position="315"/>
        <end position="333"/>
    </location>
</feature>
<feature type="transmembrane region" description="Helical" evidence="2">
    <location>
        <begin position="43"/>
        <end position="65"/>
    </location>
</feature>
<evidence type="ECO:0000256" key="1">
    <source>
        <dbReference type="SAM" id="MobiDB-lite"/>
    </source>
</evidence>
<name>A0A9P6NXM9_9BASI</name>
<feature type="region of interest" description="Disordered" evidence="1">
    <location>
        <begin position="381"/>
        <end position="401"/>
    </location>
</feature>
<protein>
    <submittedName>
        <fullName evidence="3">Uncharacterized protein</fullName>
    </submittedName>
</protein>
<dbReference type="AlphaFoldDB" id="A0A9P6NXM9"/>
<keyword evidence="2" id="KW-0812">Transmembrane</keyword>
<dbReference type="Proteomes" id="UP000886653">
    <property type="component" value="Unassembled WGS sequence"/>
</dbReference>
<reference evidence="3" key="1">
    <citation type="submission" date="2013-11" db="EMBL/GenBank/DDBJ databases">
        <title>Genome sequence of the fusiform rust pathogen reveals effectors for host alternation and coevolution with pine.</title>
        <authorList>
            <consortium name="DOE Joint Genome Institute"/>
            <person name="Smith K."/>
            <person name="Pendleton A."/>
            <person name="Kubisiak T."/>
            <person name="Anderson C."/>
            <person name="Salamov A."/>
            <person name="Aerts A."/>
            <person name="Riley R."/>
            <person name="Clum A."/>
            <person name="Lindquist E."/>
            <person name="Ence D."/>
            <person name="Campbell M."/>
            <person name="Kronenberg Z."/>
            <person name="Feau N."/>
            <person name="Dhillon B."/>
            <person name="Hamelin R."/>
            <person name="Burleigh J."/>
            <person name="Smith J."/>
            <person name="Yandell M."/>
            <person name="Nelson C."/>
            <person name="Grigoriev I."/>
            <person name="Davis J."/>
        </authorList>
    </citation>
    <scope>NUCLEOTIDE SEQUENCE</scope>
    <source>
        <strain evidence="3">G11</strain>
    </source>
</reference>
<evidence type="ECO:0000313" key="3">
    <source>
        <dbReference type="EMBL" id="KAG0152208.1"/>
    </source>
</evidence>
<dbReference type="EMBL" id="MU167209">
    <property type="protein sequence ID" value="KAG0152208.1"/>
    <property type="molecule type" value="Genomic_DNA"/>
</dbReference>
<keyword evidence="4" id="KW-1185">Reference proteome</keyword>
<feature type="transmembrane region" description="Helical" evidence="2">
    <location>
        <begin position="208"/>
        <end position="226"/>
    </location>
</feature>
<feature type="transmembrane region" description="Helical" evidence="2">
    <location>
        <begin position="77"/>
        <end position="95"/>
    </location>
</feature>
<comment type="caution">
    <text evidence="3">The sequence shown here is derived from an EMBL/GenBank/DDBJ whole genome shotgun (WGS) entry which is preliminary data.</text>
</comment>
<evidence type="ECO:0000313" key="4">
    <source>
        <dbReference type="Proteomes" id="UP000886653"/>
    </source>
</evidence>
<keyword evidence="2" id="KW-0472">Membrane</keyword>
<gene>
    <name evidence="3" type="ORF">CROQUDRAFT_129640</name>
</gene>
<organism evidence="3 4">
    <name type="scientific">Cronartium quercuum f. sp. fusiforme G11</name>
    <dbReference type="NCBI Taxonomy" id="708437"/>
    <lineage>
        <taxon>Eukaryota</taxon>
        <taxon>Fungi</taxon>
        <taxon>Dikarya</taxon>
        <taxon>Basidiomycota</taxon>
        <taxon>Pucciniomycotina</taxon>
        <taxon>Pucciniomycetes</taxon>
        <taxon>Pucciniales</taxon>
        <taxon>Coleosporiaceae</taxon>
        <taxon>Cronartium</taxon>
    </lineage>
</organism>
<keyword evidence="2" id="KW-1133">Transmembrane helix</keyword>
<dbReference type="OrthoDB" id="10438404at2759"/>
<feature type="transmembrane region" description="Helical" evidence="2">
    <location>
        <begin position="12"/>
        <end position="31"/>
    </location>
</feature>
<evidence type="ECO:0000256" key="2">
    <source>
        <dbReference type="SAM" id="Phobius"/>
    </source>
</evidence>
<proteinExistence type="predicted"/>
<feature type="transmembrane region" description="Helical" evidence="2">
    <location>
        <begin position="147"/>
        <end position="166"/>
    </location>
</feature>
<accession>A0A9P6NXM9</accession>